<comment type="caution">
    <text evidence="1">The sequence shown here is derived from an EMBL/GenBank/DDBJ whole genome shotgun (WGS) entry which is preliminary data.</text>
</comment>
<organism evidence="1 2">
    <name type="scientific">Kitasatospora phosalacinea</name>
    <dbReference type="NCBI Taxonomy" id="2065"/>
    <lineage>
        <taxon>Bacteria</taxon>
        <taxon>Bacillati</taxon>
        <taxon>Actinomycetota</taxon>
        <taxon>Actinomycetes</taxon>
        <taxon>Kitasatosporales</taxon>
        <taxon>Streptomycetaceae</taxon>
        <taxon>Kitasatospora</taxon>
    </lineage>
</organism>
<reference evidence="1" key="1">
    <citation type="submission" date="2023-02" db="EMBL/GenBank/DDBJ databases">
        <title>Kitasatospora phosalacinea NBRC 14627.</title>
        <authorList>
            <person name="Ichikawa N."/>
            <person name="Sato H."/>
            <person name="Tonouchi N."/>
        </authorList>
    </citation>
    <scope>NUCLEOTIDE SEQUENCE</scope>
    <source>
        <strain evidence="1">NBRC 14627</strain>
    </source>
</reference>
<gene>
    <name evidence="1" type="ORF">Kpho02_59500</name>
</gene>
<dbReference type="Proteomes" id="UP001165041">
    <property type="component" value="Unassembled WGS sequence"/>
</dbReference>
<proteinExistence type="predicted"/>
<dbReference type="EMBL" id="BSSA01000027">
    <property type="protein sequence ID" value="GLW73651.1"/>
    <property type="molecule type" value="Genomic_DNA"/>
</dbReference>
<dbReference type="AlphaFoldDB" id="A0A9W6V3H0"/>
<accession>A0A9W6V3H0</accession>
<name>A0A9W6V3H0_9ACTN</name>
<evidence type="ECO:0000313" key="2">
    <source>
        <dbReference type="Proteomes" id="UP001165041"/>
    </source>
</evidence>
<protein>
    <submittedName>
        <fullName evidence="1">Uncharacterized protein</fullName>
    </submittedName>
</protein>
<evidence type="ECO:0000313" key="1">
    <source>
        <dbReference type="EMBL" id="GLW73651.1"/>
    </source>
</evidence>
<sequence length="69" mass="6968">MRRSLLSLRSTLVLTLAVLTGIGAGVLSRMAGAPGAQCVLYAAGAFGLAVPFFDRLVAAPGDDDSQSSS</sequence>
<dbReference type="RefSeq" id="WP_285739289.1">
    <property type="nucleotide sequence ID" value="NZ_BSSA01000027.1"/>
</dbReference>